<dbReference type="EMBL" id="JAWLKF010000018">
    <property type="protein sequence ID" value="MDV6305320.1"/>
    <property type="molecule type" value="Genomic_DNA"/>
</dbReference>
<proteinExistence type="predicted"/>
<reference evidence="2 3" key="1">
    <citation type="submission" date="2023-10" db="EMBL/GenBank/DDBJ databases">
        <title>Development of a sustainable strategy for remediation of hydrocarbon-contaminated territories based on the waste exchange concept.</title>
        <authorList>
            <person name="Krivoruchko A."/>
        </authorList>
    </citation>
    <scope>NUCLEOTIDE SEQUENCE [LARGE SCALE GENOMIC DNA]</scope>
    <source>
        <strain evidence="2 3">IEGM 1327</strain>
    </source>
</reference>
<protein>
    <submittedName>
        <fullName evidence="2">ATP/GTP-binding protein</fullName>
    </submittedName>
</protein>
<dbReference type="InterPro" id="IPR027417">
    <property type="entry name" value="P-loop_NTPase"/>
</dbReference>
<name>A0ABU4D6K9_9NOCA</name>
<dbReference type="RefSeq" id="WP_317534133.1">
    <property type="nucleotide sequence ID" value="NZ_JAWLKF010000018.1"/>
</dbReference>
<sequence>MTTTDHRPRRDYDPRYDEARSDEPDLYETSTPQPSAAFVRWIIGDTDYAELAALIATGDAEEPSALSRRGLGLTRWRNDHPRAEQAVHEAAGDPWWRAALSSSARGLKGAGGGRMSTVPAPIEYEATSVQMCGLNPWAIGAAAPSSGTIVGQHAITGNAVSCDPFAYFRDKLIGNPSMFVLSLPGLGKSTLIRKILLGACGWGQTPIVAGDIKGEYVKLTHLVGGQVITLGHGGGHLNPLAAGALGQAVVRAIAARDEATDPDRIAELDELIDVATITISTRQINAVCALVELIRYDTHSVKAFENSLIGIALRELYADGGFSYTHPPLLKDLYTRIDAGSADMLQAAYKTDRDGYREAITELMQALGALTSGPLGDIFADHTTEPIDLDAPMICIDVSSLDRGDTTLKAAVMLSCWADAYGTVEAAHLLADAGLDRQRLFLMALDELWQVIGAGPGMVARVNEITRLNRTDATGLLMITHTGRDLETLPTEADIKTAKGFIDRAGMVVCGGLPIGEVERLSGELKFTDAEAGMVTSWSRGAALRGSERRTVRNPIGRGKFLIKVAKDNTPGIPIQTVLTDVEYDTGVHDTNARFAEYFAGGQHHAADTDDAHYAHGTALVGAQ</sequence>
<evidence type="ECO:0000313" key="3">
    <source>
        <dbReference type="Proteomes" id="UP001186104"/>
    </source>
</evidence>
<comment type="caution">
    <text evidence="2">The sequence shown here is derived from an EMBL/GenBank/DDBJ whole genome shotgun (WGS) entry which is preliminary data.</text>
</comment>
<accession>A0ABU4D6K9</accession>
<evidence type="ECO:0000313" key="2">
    <source>
        <dbReference type="EMBL" id="MDV6305320.1"/>
    </source>
</evidence>
<dbReference type="SUPFAM" id="SSF52540">
    <property type="entry name" value="P-loop containing nucleoside triphosphate hydrolases"/>
    <property type="match status" value="1"/>
</dbReference>
<dbReference type="Gene3D" id="3.40.50.300">
    <property type="entry name" value="P-loop containing nucleotide triphosphate hydrolases"/>
    <property type="match status" value="2"/>
</dbReference>
<keyword evidence="3" id="KW-1185">Reference proteome</keyword>
<dbReference type="Proteomes" id="UP001186104">
    <property type="component" value="Unassembled WGS sequence"/>
</dbReference>
<gene>
    <name evidence="2" type="ORF">R3P93_22375</name>
</gene>
<feature type="region of interest" description="Disordered" evidence="1">
    <location>
        <begin position="1"/>
        <end position="31"/>
    </location>
</feature>
<organism evidence="2 3">
    <name type="scientific">Rhodococcus cerastii</name>
    <dbReference type="NCBI Taxonomy" id="908616"/>
    <lineage>
        <taxon>Bacteria</taxon>
        <taxon>Bacillati</taxon>
        <taxon>Actinomycetota</taxon>
        <taxon>Actinomycetes</taxon>
        <taxon>Mycobacteriales</taxon>
        <taxon>Nocardiaceae</taxon>
        <taxon>Rhodococcus</taxon>
    </lineage>
</organism>
<feature type="compositionally biased region" description="Basic and acidic residues" evidence="1">
    <location>
        <begin position="1"/>
        <end position="23"/>
    </location>
</feature>
<evidence type="ECO:0000256" key="1">
    <source>
        <dbReference type="SAM" id="MobiDB-lite"/>
    </source>
</evidence>